<evidence type="ECO:0000259" key="1">
    <source>
        <dbReference type="Pfam" id="PF13519"/>
    </source>
</evidence>
<keyword evidence="3" id="KW-1185">Reference proteome</keyword>
<dbReference type="Gene3D" id="3.40.50.410">
    <property type="entry name" value="von Willebrand factor, type A domain"/>
    <property type="match status" value="1"/>
</dbReference>
<dbReference type="Proteomes" id="UP000054248">
    <property type="component" value="Unassembled WGS sequence"/>
</dbReference>
<organism evidence="2 3">
    <name type="scientific">Tulasnella calospora MUT 4182</name>
    <dbReference type="NCBI Taxonomy" id="1051891"/>
    <lineage>
        <taxon>Eukaryota</taxon>
        <taxon>Fungi</taxon>
        <taxon>Dikarya</taxon>
        <taxon>Basidiomycota</taxon>
        <taxon>Agaricomycotina</taxon>
        <taxon>Agaricomycetes</taxon>
        <taxon>Cantharellales</taxon>
        <taxon>Tulasnellaceae</taxon>
        <taxon>Tulasnella</taxon>
    </lineage>
</organism>
<accession>A0A0C3PV34</accession>
<name>A0A0C3PV34_9AGAM</name>
<dbReference type="InterPro" id="IPR036465">
    <property type="entry name" value="vWFA_dom_sf"/>
</dbReference>
<dbReference type="OrthoDB" id="2343366at2759"/>
<dbReference type="CDD" id="cd00198">
    <property type="entry name" value="vWFA"/>
    <property type="match status" value="1"/>
</dbReference>
<dbReference type="InterPro" id="IPR002035">
    <property type="entry name" value="VWF_A"/>
</dbReference>
<evidence type="ECO:0000313" key="2">
    <source>
        <dbReference type="EMBL" id="KIO18765.1"/>
    </source>
</evidence>
<dbReference type="STRING" id="1051891.A0A0C3PV34"/>
<protein>
    <recommendedName>
        <fullName evidence="1">VWFA domain-containing protein</fullName>
    </recommendedName>
</protein>
<reference evidence="2 3" key="1">
    <citation type="submission" date="2014-04" db="EMBL/GenBank/DDBJ databases">
        <authorList>
            <consortium name="DOE Joint Genome Institute"/>
            <person name="Kuo A."/>
            <person name="Girlanda M."/>
            <person name="Perotto S."/>
            <person name="Kohler A."/>
            <person name="Nagy L.G."/>
            <person name="Floudas D."/>
            <person name="Copeland A."/>
            <person name="Barry K.W."/>
            <person name="Cichocki N."/>
            <person name="Veneault-Fourrey C."/>
            <person name="LaButti K."/>
            <person name="Lindquist E.A."/>
            <person name="Lipzen A."/>
            <person name="Lundell T."/>
            <person name="Morin E."/>
            <person name="Murat C."/>
            <person name="Sun H."/>
            <person name="Tunlid A."/>
            <person name="Henrissat B."/>
            <person name="Grigoriev I.V."/>
            <person name="Hibbett D.S."/>
            <person name="Martin F."/>
            <person name="Nordberg H.P."/>
            <person name="Cantor M.N."/>
            <person name="Hua S.X."/>
        </authorList>
    </citation>
    <scope>NUCLEOTIDE SEQUENCE [LARGE SCALE GENOMIC DNA]</scope>
    <source>
        <strain evidence="2 3">MUT 4182</strain>
    </source>
</reference>
<proteinExistence type="predicted"/>
<dbReference type="EMBL" id="KN823262">
    <property type="protein sequence ID" value="KIO18765.1"/>
    <property type="molecule type" value="Genomic_DNA"/>
</dbReference>
<feature type="domain" description="VWFA" evidence="1">
    <location>
        <begin position="20"/>
        <end position="121"/>
    </location>
</feature>
<dbReference type="HOGENOM" id="CLU_044503_1_0_1"/>
<evidence type="ECO:0000313" key="3">
    <source>
        <dbReference type="Proteomes" id="UP000054248"/>
    </source>
</evidence>
<gene>
    <name evidence="2" type="ORF">M407DRAFT_83589</name>
</gene>
<sequence length="216" mass="23336">MGSSDRRPLTGQPVSATITAHNNNRFGAVLSAVYGFWVSRGSGNQGGRRDAYSVITFQTGAEVRFANDLTRTPEQMLNSIVQERAGGGTNFDAALGAARTTMETHWSTERSPVVIFLSDGECRVSDNVIYDICNRAVARGKPLSFHSVSFGSANRSDSLRRMVTVAEQVAANAPRDPLTPLVPCGYTDVLDSIRLAETFLNIADSLKKPRAALLRA</sequence>
<reference evidence="3" key="2">
    <citation type="submission" date="2015-01" db="EMBL/GenBank/DDBJ databases">
        <title>Evolutionary Origins and Diversification of the Mycorrhizal Mutualists.</title>
        <authorList>
            <consortium name="DOE Joint Genome Institute"/>
            <consortium name="Mycorrhizal Genomics Consortium"/>
            <person name="Kohler A."/>
            <person name="Kuo A."/>
            <person name="Nagy L.G."/>
            <person name="Floudas D."/>
            <person name="Copeland A."/>
            <person name="Barry K.W."/>
            <person name="Cichocki N."/>
            <person name="Veneault-Fourrey C."/>
            <person name="LaButti K."/>
            <person name="Lindquist E.A."/>
            <person name="Lipzen A."/>
            <person name="Lundell T."/>
            <person name="Morin E."/>
            <person name="Murat C."/>
            <person name="Riley R."/>
            <person name="Ohm R."/>
            <person name="Sun H."/>
            <person name="Tunlid A."/>
            <person name="Henrissat B."/>
            <person name="Grigoriev I.V."/>
            <person name="Hibbett D.S."/>
            <person name="Martin F."/>
        </authorList>
    </citation>
    <scope>NUCLEOTIDE SEQUENCE [LARGE SCALE GENOMIC DNA]</scope>
    <source>
        <strain evidence="3">MUT 4182</strain>
    </source>
</reference>
<dbReference type="Pfam" id="PF13519">
    <property type="entry name" value="VWA_2"/>
    <property type="match status" value="1"/>
</dbReference>
<dbReference type="SUPFAM" id="SSF53300">
    <property type="entry name" value="vWA-like"/>
    <property type="match status" value="1"/>
</dbReference>
<dbReference type="AlphaFoldDB" id="A0A0C3PV34"/>